<dbReference type="KEGG" id="uma:UMAG_12283"/>
<reference evidence="2 3" key="1">
    <citation type="journal article" date="2006" name="Nature">
        <title>Insights from the genome of the biotrophic fungal plant pathogen Ustilago maydis.</title>
        <authorList>
            <person name="Kamper J."/>
            <person name="Kahmann R."/>
            <person name="Bolker M."/>
            <person name="Ma L.J."/>
            <person name="Brefort T."/>
            <person name="Saville B.J."/>
            <person name="Banuett F."/>
            <person name="Kronstad J.W."/>
            <person name="Gold S.E."/>
            <person name="Muller O."/>
            <person name="Perlin M.H."/>
            <person name="Wosten H.A."/>
            <person name="de Vries R."/>
            <person name="Ruiz-Herrera J."/>
            <person name="Reynaga-Pena C.G."/>
            <person name="Snetselaar K."/>
            <person name="McCann M."/>
            <person name="Perez-Martin J."/>
            <person name="Feldbrugge M."/>
            <person name="Basse C.W."/>
            <person name="Steinberg G."/>
            <person name="Ibeas J.I."/>
            <person name="Holloman W."/>
            <person name="Guzman P."/>
            <person name="Farman M."/>
            <person name="Stajich J.E."/>
            <person name="Sentandreu R."/>
            <person name="Gonzalez-Prieto J.M."/>
            <person name="Kennell J.C."/>
            <person name="Molina L."/>
            <person name="Schirawski J."/>
            <person name="Mendoza-Mendoza A."/>
            <person name="Greilinger D."/>
            <person name="Munch K."/>
            <person name="Rossel N."/>
            <person name="Scherer M."/>
            <person name="Vranes M."/>
            <person name="Ladendorf O."/>
            <person name="Vincon V."/>
            <person name="Fuchs U."/>
            <person name="Sandrock B."/>
            <person name="Meng S."/>
            <person name="Ho E.C."/>
            <person name="Cahill M.J."/>
            <person name="Boyce K.J."/>
            <person name="Klose J."/>
            <person name="Klosterman S.J."/>
            <person name="Deelstra H.J."/>
            <person name="Ortiz-Castellanos L."/>
            <person name="Li W."/>
            <person name="Sanchez-Alonso P."/>
            <person name="Schreier P.H."/>
            <person name="Hauser-Hahn I."/>
            <person name="Vaupel M."/>
            <person name="Koopmann E."/>
            <person name="Friedrich G."/>
            <person name="Voss H."/>
            <person name="Schluter T."/>
            <person name="Margolis J."/>
            <person name="Platt D."/>
            <person name="Swimmer C."/>
            <person name="Gnirke A."/>
            <person name="Chen F."/>
            <person name="Vysotskaia V."/>
            <person name="Mannhaupt G."/>
            <person name="Guldener U."/>
            <person name="Munsterkotter M."/>
            <person name="Haase D."/>
            <person name="Oesterheld M."/>
            <person name="Mewes H.W."/>
            <person name="Mauceli E.W."/>
            <person name="DeCaprio D."/>
            <person name="Wade C.M."/>
            <person name="Butler J."/>
            <person name="Young S."/>
            <person name="Jaffe D.B."/>
            <person name="Calvo S."/>
            <person name="Nusbaum C."/>
            <person name="Galagan J."/>
            <person name="Birren B.W."/>
        </authorList>
    </citation>
    <scope>NUCLEOTIDE SEQUENCE [LARGE SCALE GENOMIC DNA]</scope>
    <source>
        <strain evidence="3">DSM 14603 / FGSC 9021 / UM521</strain>
    </source>
</reference>
<feature type="region of interest" description="Disordered" evidence="1">
    <location>
        <begin position="126"/>
        <end position="170"/>
    </location>
</feature>
<protein>
    <submittedName>
        <fullName evidence="2">Uncharacterized protein</fullName>
    </submittedName>
</protein>
<dbReference type="AlphaFoldDB" id="A0A0D1DQW8"/>
<feature type="region of interest" description="Disordered" evidence="1">
    <location>
        <begin position="1"/>
        <end position="21"/>
    </location>
</feature>
<dbReference type="VEuPathDB" id="FungiDB:UMAG_12283"/>
<dbReference type="InParanoid" id="A0A0D1DQW8"/>
<dbReference type="OrthoDB" id="2506317at2759"/>
<feature type="compositionally biased region" description="Polar residues" evidence="1">
    <location>
        <begin position="1"/>
        <end position="13"/>
    </location>
</feature>
<evidence type="ECO:0000313" key="3">
    <source>
        <dbReference type="Proteomes" id="UP000000561"/>
    </source>
</evidence>
<organism evidence="2 3">
    <name type="scientific">Mycosarcoma maydis</name>
    <name type="common">Corn smut fungus</name>
    <name type="synonym">Ustilago maydis</name>
    <dbReference type="NCBI Taxonomy" id="5270"/>
    <lineage>
        <taxon>Eukaryota</taxon>
        <taxon>Fungi</taxon>
        <taxon>Dikarya</taxon>
        <taxon>Basidiomycota</taxon>
        <taxon>Ustilaginomycotina</taxon>
        <taxon>Ustilaginomycetes</taxon>
        <taxon>Ustilaginales</taxon>
        <taxon>Ustilaginaceae</taxon>
        <taxon>Mycosarcoma</taxon>
    </lineage>
</organism>
<sequence length="195" mass="21365">MSTSSSANIQPSVSASSPATATTLTSKNQLYALASRVPLIKSPSLSLPKPVKLPPDLHPLPADISAYFVYPFSLESYVLDANTPSSATVDQLLAKHKQYLENREREKQDRQRDILRKVAPGWHGAVLLPTTSSRPEPAASRVLDSKAETNQQQSEQRQLQHERTPLDDLADHLAQLDALNSAGAPSHAQNEYVHQ</sequence>
<accession>A0A0D1DQW8</accession>
<dbReference type="eggNOG" id="ENOG502S90P">
    <property type="taxonomic scope" value="Eukaryota"/>
</dbReference>
<gene>
    <name evidence="2" type="ORF">UMAG_12283</name>
</gene>
<feature type="compositionally biased region" description="Basic and acidic residues" evidence="1">
    <location>
        <begin position="158"/>
        <end position="170"/>
    </location>
</feature>
<dbReference type="GeneID" id="23568029"/>
<dbReference type="EMBL" id="CM003156">
    <property type="protein sequence ID" value="KIS66799.1"/>
    <property type="molecule type" value="Genomic_DNA"/>
</dbReference>
<dbReference type="RefSeq" id="XP_011391779.1">
    <property type="nucleotide sequence ID" value="XM_011393477.1"/>
</dbReference>
<keyword evidence="3" id="KW-1185">Reference proteome</keyword>
<proteinExistence type="predicted"/>
<dbReference type="Proteomes" id="UP000000561">
    <property type="component" value="Chromosome 17"/>
</dbReference>
<evidence type="ECO:0000256" key="1">
    <source>
        <dbReference type="SAM" id="MobiDB-lite"/>
    </source>
</evidence>
<evidence type="ECO:0000313" key="2">
    <source>
        <dbReference type="EMBL" id="KIS66799.1"/>
    </source>
</evidence>
<name>A0A0D1DQW8_MYCMD</name>